<dbReference type="AlphaFoldDB" id="A0A1A7WNQ2"/>
<reference evidence="2" key="1">
    <citation type="submission" date="2016-05" db="EMBL/GenBank/DDBJ databases">
        <authorList>
            <person name="Lavstsen T."/>
            <person name="Jespersen J.S."/>
        </authorList>
    </citation>
    <scope>NUCLEOTIDE SEQUENCE</scope>
    <source>
        <tissue evidence="2">Brain</tissue>
    </source>
</reference>
<gene>
    <name evidence="2" type="primary">Nfu_g_1_010378</name>
</gene>
<proteinExistence type="predicted"/>
<sequence>RRRITAKEQTRPAEINPHVYSSLCCIVMLTIGCLFSAHVLHFKRHPEMNPNISNSITLKVKCNKLCFSSFVGHHLNCVMFRITALVTKCFFFTYLTVKNTEIVL</sequence>
<feature type="non-terminal residue" evidence="2">
    <location>
        <position position="1"/>
    </location>
</feature>
<evidence type="ECO:0000256" key="1">
    <source>
        <dbReference type="SAM" id="Phobius"/>
    </source>
</evidence>
<feature type="transmembrane region" description="Helical" evidence="1">
    <location>
        <begin position="20"/>
        <end position="40"/>
    </location>
</feature>
<keyword evidence="1" id="KW-1133">Transmembrane helix</keyword>
<feature type="transmembrane region" description="Helical" evidence="1">
    <location>
        <begin position="78"/>
        <end position="97"/>
    </location>
</feature>
<keyword evidence="1" id="KW-0472">Membrane</keyword>
<reference evidence="2" key="2">
    <citation type="submission" date="2016-06" db="EMBL/GenBank/DDBJ databases">
        <title>The genome of a short-lived fish provides insights into sex chromosome evolution and the genetic control of aging.</title>
        <authorList>
            <person name="Reichwald K."/>
            <person name="Felder M."/>
            <person name="Petzold A."/>
            <person name="Koch P."/>
            <person name="Groth M."/>
            <person name="Platzer M."/>
        </authorList>
    </citation>
    <scope>NUCLEOTIDE SEQUENCE</scope>
    <source>
        <tissue evidence="2">Brain</tissue>
    </source>
</reference>
<protein>
    <submittedName>
        <fullName evidence="2">Uncharacterized protein</fullName>
    </submittedName>
</protein>
<keyword evidence="1" id="KW-0812">Transmembrane</keyword>
<dbReference type="EMBL" id="HADW01005841">
    <property type="protein sequence ID" value="SBP07241.1"/>
    <property type="molecule type" value="Transcribed_RNA"/>
</dbReference>
<evidence type="ECO:0000313" key="2">
    <source>
        <dbReference type="EMBL" id="SBP07241.1"/>
    </source>
</evidence>
<name>A0A1A7WNQ2_9TELE</name>
<feature type="non-terminal residue" evidence="2">
    <location>
        <position position="104"/>
    </location>
</feature>
<organism evidence="2">
    <name type="scientific">Iconisemion striatum</name>
    <dbReference type="NCBI Taxonomy" id="60296"/>
    <lineage>
        <taxon>Eukaryota</taxon>
        <taxon>Metazoa</taxon>
        <taxon>Chordata</taxon>
        <taxon>Craniata</taxon>
        <taxon>Vertebrata</taxon>
        <taxon>Euteleostomi</taxon>
        <taxon>Actinopterygii</taxon>
        <taxon>Neopterygii</taxon>
        <taxon>Teleostei</taxon>
        <taxon>Neoteleostei</taxon>
        <taxon>Acanthomorphata</taxon>
        <taxon>Ovalentaria</taxon>
        <taxon>Atherinomorphae</taxon>
        <taxon>Cyprinodontiformes</taxon>
        <taxon>Nothobranchiidae</taxon>
        <taxon>Iconisemion</taxon>
    </lineage>
</organism>
<accession>A0A1A7WNQ2</accession>